<protein>
    <submittedName>
        <fullName evidence="1">Uncharacterized protein LOC100184141</fullName>
    </submittedName>
</protein>
<proteinExistence type="evidence at transcript level"/>
<dbReference type="AlphaFoldDB" id="A0A6F9DIJ6"/>
<name>A0A6F9DIJ6_9ASCI</name>
<organism evidence="1">
    <name type="scientific">Phallusia mammillata</name>
    <dbReference type="NCBI Taxonomy" id="59560"/>
    <lineage>
        <taxon>Eukaryota</taxon>
        <taxon>Metazoa</taxon>
        <taxon>Chordata</taxon>
        <taxon>Tunicata</taxon>
        <taxon>Ascidiacea</taxon>
        <taxon>Phlebobranchia</taxon>
        <taxon>Ascidiidae</taxon>
        <taxon>Phallusia</taxon>
    </lineage>
</organism>
<dbReference type="EMBL" id="LR786988">
    <property type="protein sequence ID" value="CAB3262850.1"/>
    <property type="molecule type" value="mRNA"/>
</dbReference>
<gene>
    <name evidence="1" type="primary">LOC100184141</name>
</gene>
<accession>A0A6F9DIJ6</accession>
<reference evidence="1" key="1">
    <citation type="submission" date="2020-04" db="EMBL/GenBank/DDBJ databases">
        <authorList>
            <person name="Neveu A P."/>
        </authorList>
    </citation>
    <scope>NUCLEOTIDE SEQUENCE</scope>
    <source>
        <tissue evidence="1">Whole embryo</tissue>
    </source>
</reference>
<sequence>MIQGQTMPKPLRLGETATTLRTQADGYIPVISDRTYKERMFKRPWVTYKGARPLHRTTLTLDRSKPKLDYLTLYKHYYQGDPHLQGVRRPPTCPSMFTSQWDIGENRSRCFTTVTADMFPPKTGESLKSMRSVQVENRFNNTHGRKMMDVTDMDTGPSYVTSYRTVHDALGKSRGNGSSHVRKKPPRFNIISGETLNTARSETENHRRNSGNRVLSEQRRRANIYQTFQLY</sequence>
<evidence type="ECO:0000313" key="1">
    <source>
        <dbReference type="EMBL" id="CAB3262850.1"/>
    </source>
</evidence>